<feature type="domain" description="Flagellar hook protein FlgE/F/G-like D1" evidence="9">
    <location>
        <begin position="81"/>
        <end position="145"/>
    </location>
</feature>
<evidence type="ECO:0000313" key="11">
    <source>
        <dbReference type="Proteomes" id="UP000255334"/>
    </source>
</evidence>
<dbReference type="GO" id="GO:0030694">
    <property type="term" value="C:bacterial-type flagellum basal body, rod"/>
    <property type="evidence" value="ECO:0007669"/>
    <property type="project" value="UniProtKB-UniRule"/>
</dbReference>
<dbReference type="RefSeq" id="WP_115479027.1">
    <property type="nucleotide sequence ID" value="NZ_QRBF01000006.1"/>
</dbReference>
<dbReference type="InterPro" id="IPR053967">
    <property type="entry name" value="LlgE_F_G-like_D1"/>
</dbReference>
<evidence type="ECO:0000256" key="2">
    <source>
        <dbReference type="ARBA" id="ARBA00009677"/>
    </source>
</evidence>
<dbReference type="InterPro" id="IPR012836">
    <property type="entry name" value="FlgF"/>
</dbReference>
<evidence type="ECO:0000256" key="6">
    <source>
        <dbReference type="RuleBase" id="RU362116"/>
    </source>
</evidence>
<name>A0A370X0S2_9GAMM</name>
<evidence type="ECO:0000256" key="1">
    <source>
        <dbReference type="ARBA" id="ARBA00004117"/>
    </source>
</evidence>
<dbReference type="InterPro" id="IPR037925">
    <property type="entry name" value="FlgE/F/G-like"/>
</dbReference>
<dbReference type="NCBIfam" id="NF009280">
    <property type="entry name" value="PRK12640.1"/>
    <property type="match status" value="1"/>
</dbReference>
<accession>A0A370X0S2</accession>
<dbReference type="PANTHER" id="PTHR30435:SF18">
    <property type="entry name" value="FLAGELLAR BASAL-BODY ROD PROTEIN FLGF"/>
    <property type="match status" value="1"/>
</dbReference>
<evidence type="ECO:0000313" key="10">
    <source>
        <dbReference type="EMBL" id="RDS81871.1"/>
    </source>
</evidence>
<dbReference type="Proteomes" id="UP000255334">
    <property type="component" value="Unassembled WGS sequence"/>
</dbReference>
<evidence type="ECO:0000259" key="8">
    <source>
        <dbReference type="Pfam" id="PF06429"/>
    </source>
</evidence>
<dbReference type="Pfam" id="PF00460">
    <property type="entry name" value="Flg_bb_rod"/>
    <property type="match status" value="1"/>
</dbReference>
<reference evidence="10 11" key="1">
    <citation type="submission" date="2018-07" db="EMBL/GenBank/DDBJ databases">
        <title>Dyella monticola sp. nov. and Dyella psychrodurans sp. nov. isolated from monsoon evergreen broad-leaved forest soil of Dinghu Mountain, China.</title>
        <authorList>
            <person name="Gao Z."/>
            <person name="Qiu L."/>
        </authorList>
    </citation>
    <scope>NUCLEOTIDE SEQUENCE [LARGE SCALE GENOMIC DNA]</scope>
    <source>
        <strain evidence="10 11">4MSK11</strain>
    </source>
</reference>
<gene>
    <name evidence="10" type="primary">flgF</name>
    <name evidence="10" type="ORF">DWU99_15730</name>
</gene>
<dbReference type="NCBIfam" id="TIGR03506">
    <property type="entry name" value="FlgEFG_subfam"/>
    <property type="match status" value="1"/>
</dbReference>
<feature type="domain" description="Flagellar basal-body/hook protein C-terminal" evidence="8">
    <location>
        <begin position="198"/>
        <end position="241"/>
    </location>
</feature>
<sequence>MDRSVYIAMTGATQTMRAQDAVSHNLANASTVGFKSELSAFQSVPVLGPGANTRINAVAEGVGQDVSQGSIQHTGRSLDVAVNGPGWIAVQAADGSEAYTRAGDLQLGADGSLTDSRGNPVMGTGGPITVPDSAQISVGKDGTISTVPMGQGPNTVAAVGQIKLVNPDPSQMSEGPDGLMHMNDGSQADADDTVTITSGALEASNVNPSSELVKMISLSRQYEMQVRSIKTAEDDSDSSTKLLQTS</sequence>
<dbReference type="EMBL" id="QRBF01000006">
    <property type="protein sequence ID" value="RDS81871.1"/>
    <property type="molecule type" value="Genomic_DNA"/>
</dbReference>
<evidence type="ECO:0000256" key="3">
    <source>
        <dbReference type="ARBA" id="ARBA00023143"/>
    </source>
</evidence>
<dbReference type="GO" id="GO:0071978">
    <property type="term" value="P:bacterial-type flagellum-dependent swarming motility"/>
    <property type="evidence" value="ECO:0007669"/>
    <property type="project" value="TreeGrafter"/>
</dbReference>
<dbReference type="Pfam" id="PF06429">
    <property type="entry name" value="Flg_bbr_C"/>
    <property type="match status" value="1"/>
</dbReference>
<protein>
    <recommendedName>
        <fullName evidence="5 6">Flagellar basal-body rod protein FlgF</fullName>
    </recommendedName>
</protein>
<keyword evidence="10" id="KW-0282">Flagellum</keyword>
<comment type="caution">
    <text evidence="10">The sequence shown here is derived from an EMBL/GenBank/DDBJ whole genome shotgun (WGS) entry which is preliminary data.</text>
</comment>
<keyword evidence="3 6" id="KW-0975">Bacterial flagellum</keyword>
<dbReference type="AlphaFoldDB" id="A0A370X0S2"/>
<evidence type="ECO:0000259" key="7">
    <source>
        <dbReference type="Pfam" id="PF00460"/>
    </source>
</evidence>
<evidence type="ECO:0000256" key="5">
    <source>
        <dbReference type="ARBA" id="ARBA00040228"/>
    </source>
</evidence>
<dbReference type="NCBIfam" id="TIGR02490">
    <property type="entry name" value="flgF"/>
    <property type="match status" value="1"/>
</dbReference>
<dbReference type="InterPro" id="IPR020013">
    <property type="entry name" value="Flagellar_FlgE/F/G"/>
</dbReference>
<dbReference type="SUPFAM" id="SSF117143">
    <property type="entry name" value="Flagellar hook protein flgE"/>
    <property type="match status" value="1"/>
</dbReference>
<comment type="subunit">
    <text evidence="4 6">The basal body constitutes a major portion of the flagellar organelle and consists of five rings (E,L,P,S, and M) mounted on a central rod. The rod consists of about 26 subunits of FlgG in the distal portion, and FlgB, FlgC and FlgF are thought to build up the proximal portion of the rod with about 6 subunits each.</text>
</comment>
<dbReference type="PANTHER" id="PTHR30435">
    <property type="entry name" value="FLAGELLAR PROTEIN"/>
    <property type="match status" value="1"/>
</dbReference>
<feature type="domain" description="Flagellar basal body rod protein N-terminal" evidence="7">
    <location>
        <begin position="6"/>
        <end position="35"/>
    </location>
</feature>
<evidence type="ECO:0000259" key="9">
    <source>
        <dbReference type="Pfam" id="PF22692"/>
    </source>
</evidence>
<keyword evidence="10" id="KW-0969">Cilium</keyword>
<comment type="similarity">
    <text evidence="2 6">Belongs to the flagella basal body rod proteins family.</text>
</comment>
<evidence type="ECO:0000256" key="4">
    <source>
        <dbReference type="ARBA" id="ARBA00038560"/>
    </source>
</evidence>
<organism evidence="10 11">
    <name type="scientific">Dyella psychrodurans</name>
    <dbReference type="NCBI Taxonomy" id="1927960"/>
    <lineage>
        <taxon>Bacteria</taxon>
        <taxon>Pseudomonadati</taxon>
        <taxon>Pseudomonadota</taxon>
        <taxon>Gammaproteobacteria</taxon>
        <taxon>Lysobacterales</taxon>
        <taxon>Rhodanobacteraceae</taxon>
        <taxon>Dyella</taxon>
    </lineage>
</organism>
<proteinExistence type="inferred from homology"/>
<dbReference type="Pfam" id="PF22692">
    <property type="entry name" value="LlgE_F_G_D1"/>
    <property type="match status" value="1"/>
</dbReference>
<dbReference type="InterPro" id="IPR010930">
    <property type="entry name" value="Flg_bb/hook_C_dom"/>
</dbReference>
<keyword evidence="10" id="KW-0966">Cell projection</keyword>
<comment type="subcellular location">
    <subcellularLocation>
        <location evidence="1 6">Bacterial flagellum basal body</location>
    </subcellularLocation>
</comment>
<dbReference type="OrthoDB" id="9804559at2"/>
<dbReference type="InterPro" id="IPR001444">
    <property type="entry name" value="Flag_bb_rod_N"/>
</dbReference>
<keyword evidence="11" id="KW-1185">Reference proteome</keyword>